<reference evidence="7" key="2">
    <citation type="submission" date="2023-06" db="EMBL/GenBank/DDBJ databases">
        <authorList>
            <person name="Ma L."/>
            <person name="Liu K.-W."/>
            <person name="Li Z."/>
            <person name="Hsiao Y.-Y."/>
            <person name="Qi Y."/>
            <person name="Fu T."/>
            <person name="Tang G."/>
            <person name="Zhang D."/>
            <person name="Sun W.-H."/>
            <person name="Liu D.-K."/>
            <person name="Li Y."/>
            <person name="Chen G.-Z."/>
            <person name="Liu X.-D."/>
            <person name="Liao X.-Y."/>
            <person name="Jiang Y.-T."/>
            <person name="Yu X."/>
            <person name="Hao Y."/>
            <person name="Huang J."/>
            <person name="Zhao X.-W."/>
            <person name="Ke S."/>
            <person name="Chen Y.-Y."/>
            <person name="Wu W.-L."/>
            <person name="Hsu J.-L."/>
            <person name="Lin Y.-F."/>
            <person name="Huang M.-D."/>
            <person name="Li C.-Y."/>
            <person name="Huang L."/>
            <person name="Wang Z.-W."/>
            <person name="Zhao X."/>
            <person name="Zhong W.-Y."/>
            <person name="Peng D.-H."/>
            <person name="Ahmad S."/>
            <person name="Lan S."/>
            <person name="Zhang J.-S."/>
            <person name="Tsai W.-C."/>
            <person name="Van De Peer Y."/>
            <person name="Liu Z.-J."/>
        </authorList>
    </citation>
    <scope>NUCLEOTIDE SEQUENCE</scope>
    <source>
        <strain evidence="7">SCP</strain>
        <tissue evidence="7">Leaves</tissue>
    </source>
</reference>
<organism evidence="7 8">
    <name type="scientific">Acorus gramineus</name>
    <name type="common">Dwarf sweet flag</name>
    <dbReference type="NCBI Taxonomy" id="55184"/>
    <lineage>
        <taxon>Eukaryota</taxon>
        <taxon>Viridiplantae</taxon>
        <taxon>Streptophyta</taxon>
        <taxon>Embryophyta</taxon>
        <taxon>Tracheophyta</taxon>
        <taxon>Spermatophyta</taxon>
        <taxon>Magnoliopsida</taxon>
        <taxon>Liliopsida</taxon>
        <taxon>Acoraceae</taxon>
        <taxon>Acorus</taxon>
    </lineage>
</organism>
<name>A0AAV9AD43_ACOGR</name>
<evidence type="ECO:0000256" key="4">
    <source>
        <dbReference type="ARBA" id="ARBA00023288"/>
    </source>
</evidence>
<evidence type="ECO:0000256" key="2">
    <source>
        <dbReference type="ARBA" id="ARBA00022475"/>
    </source>
</evidence>
<gene>
    <name evidence="7" type="ORF">QJS04_geneDACA019597</name>
</gene>
<dbReference type="PANTHER" id="PTHR13806">
    <property type="entry name" value="FLOTILLIN-RELATED"/>
    <property type="match status" value="1"/>
</dbReference>
<evidence type="ECO:0000256" key="1">
    <source>
        <dbReference type="ARBA" id="ARBA00007161"/>
    </source>
</evidence>
<sequence length="378" mass="42499">MAVYRVAKPSEYLAVTGWGIEEIQITKKAWIFFGQSYTVLDLTPVIHTFEVQAMSAEKLPFILPVIFTIGPHNHKKSLIKYAKLMSPHDKPSNHIRELVKGVIEGETRVLAASMIMEQIFKGTNEFKPQVLDKVQQELKKFGLLIYNAYVNQLINMPGHKYFSYLGQKTQMEEVNQETIDVMEAKKKSEIGLKEELYVCSDAKISENKRETEIVDANADLATEMEKTAEVEVAKAETIQEVEHQNAMVDTAKSKAELLSKATVQEANSQLHQKEKVAKTESYEQANVADSIMGLSDATVEAIMKRSGAMADSIMKRSDAMAEALTKRSDAMAEALAKRSDAMAEALTKRSDAIHFALDGWEEIAEVQRECMWNNDHLF</sequence>
<proteinExistence type="inferred from homology"/>
<keyword evidence="2 5" id="KW-1003">Cell membrane</keyword>
<feature type="domain" description="Band 7" evidence="6">
    <location>
        <begin position="7"/>
        <end position="185"/>
    </location>
</feature>
<dbReference type="CDD" id="cd03399">
    <property type="entry name" value="SPFH_flotillin"/>
    <property type="match status" value="1"/>
</dbReference>
<comment type="subcellular location">
    <subcellularLocation>
        <location evidence="5">Cell membrane</location>
        <topology evidence="5">Lipid-anchor</topology>
    </subcellularLocation>
    <subcellularLocation>
        <location evidence="5">Membrane</location>
        <location evidence="5">Caveola</location>
    </subcellularLocation>
</comment>
<comment type="caution">
    <text evidence="7">The sequence shown here is derived from an EMBL/GenBank/DDBJ whole genome shotgun (WGS) entry which is preliminary data.</text>
</comment>
<dbReference type="AlphaFoldDB" id="A0AAV9AD43"/>
<evidence type="ECO:0000313" key="8">
    <source>
        <dbReference type="Proteomes" id="UP001179952"/>
    </source>
</evidence>
<dbReference type="Gene3D" id="3.30.479.30">
    <property type="entry name" value="Band 7 domain"/>
    <property type="match status" value="1"/>
</dbReference>
<protein>
    <recommendedName>
        <fullName evidence="5">Flotillin-like</fullName>
    </recommendedName>
</protein>
<dbReference type="InterPro" id="IPR001107">
    <property type="entry name" value="Band_7"/>
</dbReference>
<dbReference type="PANTHER" id="PTHR13806:SF31">
    <property type="entry name" value="FLOTILLIN-LIKE PROTEIN 1-RELATED"/>
    <property type="match status" value="1"/>
</dbReference>
<dbReference type="GO" id="GO:0005901">
    <property type="term" value="C:caveola"/>
    <property type="evidence" value="ECO:0007669"/>
    <property type="project" value="UniProtKB-SubCell"/>
</dbReference>
<dbReference type="Proteomes" id="UP001179952">
    <property type="component" value="Unassembled WGS sequence"/>
</dbReference>
<keyword evidence="4" id="KW-0449">Lipoprotein</keyword>
<keyword evidence="3 5" id="KW-0472">Membrane</keyword>
<dbReference type="Pfam" id="PF01145">
    <property type="entry name" value="Band_7"/>
    <property type="match status" value="1"/>
</dbReference>
<evidence type="ECO:0000256" key="5">
    <source>
        <dbReference type="RuleBase" id="RU366054"/>
    </source>
</evidence>
<evidence type="ECO:0000313" key="7">
    <source>
        <dbReference type="EMBL" id="KAK1262053.1"/>
    </source>
</evidence>
<evidence type="ECO:0000256" key="3">
    <source>
        <dbReference type="ARBA" id="ARBA00023136"/>
    </source>
</evidence>
<evidence type="ECO:0000259" key="6">
    <source>
        <dbReference type="Pfam" id="PF01145"/>
    </source>
</evidence>
<reference evidence="7" key="1">
    <citation type="journal article" date="2023" name="Nat. Commun.">
        <title>Diploid and tetraploid genomes of Acorus and the evolution of monocots.</title>
        <authorList>
            <person name="Ma L."/>
            <person name="Liu K.W."/>
            <person name="Li Z."/>
            <person name="Hsiao Y.Y."/>
            <person name="Qi Y."/>
            <person name="Fu T."/>
            <person name="Tang G.D."/>
            <person name="Zhang D."/>
            <person name="Sun W.H."/>
            <person name="Liu D.K."/>
            <person name="Li Y."/>
            <person name="Chen G.Z."/>
            <person name="Liu X.D."/>
            <person name="Liao X.Y."/>
            <person name="Jiang Y.T."/>
            <person name="Yu X."/>
            <person name="Hao Y."/>
            <person name="Huang J."/>
            <person name="Zhao X.W."/>
            <person name="Ke S."/>
            <person name="Chen Y.Y."/>
            <person name="Wu W.L."/>
            <person name="Hsu J.L."/>
            <person name="Lin Y.F."/>
            <person name="Huang M.D."/>
            <person name="Li C.Y."/>
            <person name="Huang L."/>
            <person name="Wang Z.W."/>
            <person name="Zhao X."/>
            <person name="Zhong W.Y."/>
            <person name="Peng D.H."/>
            <person name="Ahmad S."/>
            <person name="Lan S."/>
            <person name="Zhang J.S."/>
            <person name="Tsai W.C."/>
            <person name="Van de Peer Y."/>
            <person name="Liu Z.J."/>
        </authorList>
    </citation>
    <scope>NUCLEOTIDE SEQUENCE</scope>
    <source>
        <strain evidence="7">SCP</strain>
    </source>
</reference>
<dbReference type="SUPFAM" id="SSF117892">
    <property type="entry name" value="Band 7/SPFH domain"/>
    <property type="match status" value="1"/>
</dbReference>
<dbReference type="InterPro" id="IPR036013">
    <property type="entry name" value="Band_7/SPFH_dom_sf"/>
</dbReference>
<keyword evidence="8" id="KW-1185">Reference proteome</keyword>
<dbReference type="EMBL" id="JAUJYN010000010">
    <property type="protein sequence ID" value="KAK1262053.1"/>
    <property type="molecule type" value="Genomic_DNA"/>
</dbReference>
<comment type="similarity">
    <text evidence="1 5">Belongs to the band 7/mec-2 family. Flotillin subfamily.</text>
</comment>
<accession>A0AAV9AD43</accession>
<dbReference type="InterPro" id="IPR027705">
    <property type="entry name" value="Flotillin_fam"/>
</dbReference>